<sequence>MDTSSNLLLTALFGGLGVWMLMGYFRCVKNLKYKDRMWTASRILFAAAGVLSLLSIVVYRSALDFVRFAAMTMCIIAFLILRDGIGEEGIGSMGRLTPWKDVKAYDCAVYKKNFRVFFVCEDKDAKKKKGEYTVAVNFDAKDEKEITDYLNQKAGKKHIRMKKD</sequence>
<keyword evidence="1" id="KW-0812">Transmembrane</keyword>
<protein>
    <recommendedName>
        <fullName evidence="4">DUF5673 domain-containing protein</fullName>
    </recommendedName>
</protein>
<evidence type="ECO:0000256" key="1">
    <source>
        <dbReference type="SAM" id="Phobius"/>
    </source>
</evidence>
<evidence type="ECO:0000313" key="3">
    <source>
        <dbReference type="Proteomes" id="UP000461880"/>
    </source>
</evidence>
<dbReference type="EMBL" id="VUMN01000017">
    <property type="protein sequence ID" value="MSS58814.1"/>
    <property type="molecule type" value="Genomic_DNA"/>
</dbReference>
<accession>A0A7X2NSM9</accession>
<organism evidence="2 3">
    <name type="scientific">Stecheria intestinalis</name>
    <dbReference type="NCBI Taxonomy" id="2606630"/>
    <lineage>
        <taxon>Bacteria</taxon>
        <taxon>Bacillati</taxon>
        <taxon>Bacillota</taxon>
        <taxon>Erysipelotrichia</taxon>
        <taxon>Erysipelotrichales</taxon>
        <taxon>Erysipelotrichaceae</taxon>
        <taxon>Stecheria</taxon>
    </lineage>
</organism>
<dbReference type="AlphaFoldDB" id="A0A7X2NSM9"/>
<keyword evidence="1" id="KW-1133">Transmembrane helix</keyword>
<evidence type="ECO:0000313" key="2">
    <source>
        <dbReference type="EMBL" id="MSS58814.1"/>
    </source>
</evidence>
<keyword evidence="1" id="KW-0472">Membrane</keyword>
<proteinExistence type="predicted"/>
<comment type="caution">
    <text evidence="2">The sequence shown here is derived from an EMBL/GenBank/DDBJ whole genome shotgun (WGS) entry which is preliminary data.</text>
</comment>
<dbReference type="RefSeq" id="WP_154504772.1">
    <property type="nucleotide sequence ID" value="NZ_VUMN01000017.1"/>
</dbReference>
<keyword evidence="3" id="KW-1185">Reference proteome</keyword>
<feature type="transmembrane region" description="Helical" evidence="1">
    <location>
        <begin position="37"/>
        <end position="59"/>
    </location>
</feature>
<name>A0A7X2NSM9_9FIRM</name>
<feature type="transmembrane region" description="Helical" evidence="1">
    <location>
        <begin position="6"/>
        <end position="25"/>
    </location>
</feature>
<evidence type="ECO:0008006" key="4">
    <source>
        <dbReference type="Google" id="ProtNLM"/>
    </source>
</evidence>
<reference evidence="2 3" key="1">
    <citation type="submission" date="2019-08" db="EMBL/GenBank/DDBJ databases">
        <title>In-depth cultivation of the pig gut microbiome towards novel bacterial diversity and tailored functional studies.</title>
        <authorList>
            <person name="Wylensek D."/>
            <person name="Hitch T.C.A."/>
            <person name="Clavel T."/>
        </authorList>
    </citation>
    <scope>NUCLEOTIDE SEQUENCE [LARGE SCALE GENOMIC DNA]</scope>
    <source>
        <strain evidence="2 3">Oil+RF-744-GAM-WT-6</strain>
    </source>
</reference>
<gene>
    <name evidence="2" type="ORF">FYJ51_07820</name>
</gene>
<dbReference type="Proteomes" id="UP000461880">
    <property type="component" value="Unassembled WGS sequence"/>
</dbReference>